<sequence length="329" mass="35139">MKLRQCFNISLKSSTVVFLMALAVVATATPGFAQILVGQTGQGGAYTPESVNGNLFLQGVYSEARNAGHLLSVWRGATNNQVWMSLDNRTPFTIGGTVTFQSPTVAPFGSDSFMVFHTGDNGDIWYTQVFGDGHNSGTWTAVPGNFTNLPVSVAQMGTNSNNLYLVYRGLGNDLRVWGTWFDGQTGSWANADNISGGLANNAPGVSMNNATNQLTVTAQGTDNQLWMTHQTLGASAWNGWARMGGFTENTPHSAACANGNMVVSIQDGNGNPGFAKFDGFGNQQSAWFVDSEFPITFASPVQLTANGNNVYALANIEGKGEWRLVYPCN</sequence>
<dbReference type="SUPFAM" id="SSF89372">
    <property type="entry name" value="Fucose-specific lectin"/>
    <property type="match status" value="2"/>
</dbReference>
<feature type="signal peptide" evidence="1">
    <location>
        <begin position="1"/>
        <end position="28"/>
    </location>
</feature>
<reference evidence="3 4" key="1">
    <citation type="submission" date="2019-02" db="EMBL/GenBank/DDBJ databases">
        <title>Genomic Encyclopedia of Archaeal and Bacterial Type Strains, Phase II (KMG-II): from individual species to whole genera.</title>
        <authorList>
            <person name="Goeker M."/>
        </authorList>
    </citation>
    <scope>NUCLEOTIDE SEQUENCE [LARGE SCALE GENOMIC DNA]</scope>
    <source>
        <strain evidence="3 4">DSM 18101</strain>
    </source>
</reference>
<feature type="domain" description="PLL-like beta propeller" evidence="2">
    <location>
        <begin position="70"/>
        <end position="266"/>
    </location>
</feature>
<keyword evidence="4" id="KW-1185">Reference proteome</keyword>
<dbReference type="AlphaFoldDB" id="A0A4V6MFS9"/>
<evidence type="ECO:0000313" key="3">
    <source>
        <dbReference type="EMBL" id="RZU39346.1"/>
    </source>
</evidence>
<dbReference type="OrthoDB" id="3648721at2"/>
<dbReference type="Gene3D" id="2.120.10.70">
    <property type="entry name" value="Fucose-specific lectin"/>
    <property type="match status" value="1"/>
</dbReference>
<dbReference type="Pfam" id="PF26607">
    <property type="entry name" value="DUF8189"/>
    <property type="match status" value="1"/>
</dbReference>
<accession>A0A4V6MFS9</accession>
<evidence type="ECO:0000313" key="4">
    <source>
        <dbReference type="Proteomes" id="UP000292958"/>
    </source>
</evidence>
<evidence type="ECO:0000256" key="1">
    <source>
        <dbReference type="SAM" id="SignalP"/>
    </source>
</evidence>
<proteinExistence type="predicted"/>
<gene>
    <name evidence="3" type="ORF">BDD14_0717</name>
</gene>
<dbReference type="RefSeq" id="WP_130417568.1">
    <property type="nucleotide sequence ID" value="NZ_SHKW01000001.1"/>
</dbReference>
<comment type="caution">
    <text evidence="3">The sequence shown here is derived from an EMBL/GenBank/DDBJ whole genome shotgun (WGS) entry which is preliminary data.</text>
</comment>
<evidence type="ECO:0000259" key="2">
    <source>
        <dbReference type="Pfam" id="PF26607"/>
    </source>
</evidence>
<dbReference type="SMR" id="A0A4V6MFS9"/>
<dbReference type="EMBL" id="SHKW01000001">
    <property type="protein sequence ID" value="RZU39346.1"/>
    <property type="molecule type" value="Genomic_DNA"/>
</dbReference>
<protein>
    <recommendedName>
        <fullName evidence="2">PLL-like beta propeller domain-containing protein</fullName>
    </recommendedName>
</protein>
<feature type="chain" id="PRO_5020400679" description="PLL-like beta propeller domain-containing protein" evidence="1">
    <location>
        <begin position="29"/>
        <end position="329"/>
    </location>
</feature>
<dbReference type="InterPro" id="IPR058502">
    <property type="entry name" value="PLL-like_beta-prop"/>
</dbReference>
<dbReference type="Proteomes" id="UP000292958">
    <property type="component" value="Unassembled WGS sequence"/>
</dbReference>
<organism evidence="3 4">
    <name type="scientific">Edaphobacter modestus</name>
    <dbReference type="NCBI Taxonomy" id="388466"/>
    <lineage>
        <taxon>Bacteria</taxon>
        <taxon>Pseudomonadati</taxon>
        <taxon>Acidobacteriota</taxon>
        <taxon>Terriglobia</taxon>
        <taxon>Terriglobales</taxon>
        <taxon>Acidobacteriaceae</taxon>
        <taxon>Edaphobacter</taxon>
    </lineage>
</organism>
<name>A0A4V6MFS9_9BACT</name>
<keyword evidence="1" id="KW-0732">Signal</keyword>